<evidence type="ECO:0008006" key="3">
    <source>
        <dbReference type="Google" id="ProtNLM"/>
    </source>
</evidence>
<protein>
    <recommendedName>
        <fullName evidence="3">Transposase</fullName>
    </recommendedName>
</protein>
<accession>A0A2W4BFX7</accession>
<proteinExistence type="predicted"/>
<gene>
    <name evidence="1" type="ORF">CI088_13670</name>
</gene>
<dbReference type="RefSeq" id="WP_111248572.1">
    <property type="nucleotide sequence ID" value="NZ_PIEU01000111.1"/>
</dbReference>
<evidence type="ECO:0000313" key="2">
    <source>
        <dbReference type="Proteomes" id="UP000249828"/>
    </source>
</evidence>
<reference evidence="1 2" key="1">
    <citation type="submission" date="2017-11" db="EMBL/GenBank/DDBJ databases">
        <title>Draft genome sequence of Enterococcus plantarum TRW2 strain isolated from lettuce.</title>
        <authorList>
            <person name="Kim E.B."/>
            <person name="Marco M.L."/>
            <person name="Williams T.R."/>
            <person name="You I.H."/>
        </authorList>
    </citation>
    <scope>NUCLEOTIDE SEQUENCE [LARGE SCALE GENOMIC DNA]</scope>
    <source>
        <strain evidence="1 2">TRW2</strain>
    </source>
</reference>
<name>A0A2W4BFX7_9ENTE</name>
<organism evidence="1 2">
    <name type="scientific">Enterococcus plantarum</name>
    <dbReference type="NCBI Taxonomy" id="1077675"/>
    <lineage>
        <taxon>Bacteria</taxon>
        <taxon>Bacillati</taxon>
        <taxon>Bacillota</taxon>
        <taxon>Bacilli</taxon>
        <taxon>Lactobacillales</taxon>
        <taxon>Enterococcaceae</taxon>
        <taxon>Enterococcus</taxon>
    </lineage>
</organism>
<dbReference type="AlphaFoldDB" id="A0A2W4BFX7"/>
<keyword evidence="2" id="KW-1185">Reference proteome</keyword>
<dbReference type="Proteomes" id="UP000249828">
    <property type="component" value="Unassembled WGS sequence"/>
</dbReference>
<dbReference type="EMBL" id="PIEU01000111">
    <property type="protein sequence ID" value="PZL70929.1"/>
    <property type="molecule type" value="Genomic_DNA"/>
</dbReference>
<comment type="caution">
    <text evidence="1">The sequence shown here is derived from an EMBL/GenBank/DDBJ whole genome shotgun (WGS) entry which is preliminary data.</text>
</comment>
<evidence type="ECO:0000313" key="1">
    <source>
        <dbReference type="EMBL" id="PZL70929.1"/>
    </source>
</evidence>
<sequence length="100" mass="11974">MKVNDNVLLKNSEPIKEVTYHDIYVVKDYLKQLASWKESLCLMKNFFDNQAIPLNKKIMREFHAQARVFNIFYANFVMSMDTLEKKVEKLVEKEKVRLDK</sequence>